<dbReference type="EMBL" id="MSAG01000001">
    <property type="protein sequence ID" value="PUX26925.1"/>
    <property type="molecule type" value="Genomic_DNA"/>
</dbReference>
<name>A0A2T7BAJ2_9ENTR</name>
<reference evidence="1" key="1">
    <citation type="submission" date="2016-12" db="EMBL/GenBank/DDBJ databases">
        <title>Analysis of the Molecular Diversity Among Cronobacter Species Isolated from Filth Flies Using a Pan Genomic DNA Microarray.</title>
        <authorList>
            <person name="Pava-Ripoll M."/>
            <person name="Tall B."/>
            <person name="Farber J."/>
            <person name="Fanning S."/>
            <person name="Lehner A."/>
            <person name="Stephan R."/>
            <person name="Pagotto F."/>
            <person name="Iverson C."/>
            <person name="Ziobro G."/>
            <person name="Miller A."/>
            <person name="Pearson R."/>
            <person name="Yan Q."/>
            <person name="Kim M."/>
            <person name="Jeong S."/>
            <person name="Park J."/>
            <person name="Jun S."/>
            <person name="Choi H."/>
            <person name="Chung T."/>
            <person name="Yoo Y."/>
            <person name="Park E."/>
            <person name="Hwang S."/>
            <person name="Lee B."/>
            <person name="Sathyamoorthy V."/>
            <person name="Carter L."/>
            <person name="Mammel M."/>
            <person name="Jackson S."/>
            <person name="Kothary M."/>
            <person name="Patel I."/>
            <person name="Grim C."/>
            <person name="Gopinath G."/>
            <person name="Gangiredla J."/>
            <person name="Chase H."/>
        </authorList>
    </citation>
    <scope>NUCLEOTIDE SEQUENCE [LARGE SCALE GENOMIC DNA]</scope>
    <source>
        <strain evidence="1">MOD1-Sh41s</strain>
    </source>
</reference>
<gene>
    <name evidence="1" type="ORF">BS411_00565</name>
</gene>
<dbReference type="AlphaFoldDB" id="A0A2T7BAJ2"/>
<proteinExistence type="predicted"/>
<dbReference type="OrthoDB" id="6626009at2"/>
<protein>
    <submittedName>
        <fullName evidence="1">Alpha-L-fucosidase</fullName>
    </submittedName>
</protein>
<organism evidence="1">
    <name type="scientific">Cronobacter turicensis</name>
    <dbReference type="NCBI Taxonomy" id="413502"/>
    <lineage>
        <taxon>Bacteria</taxon>
        <taxon>Pseudomonadati</taxon>
        <taxon>Pseudomonadota</taxon>
        <taxon>Gammaproteobacteria</taxon>
        <taxon>Enterobacterales</taxon>
        <taxon>Enterobacteriaceae</taxon>
        <taxon>Cronobacter</taxon>
    </lineage>
</organism>
<sequence length="38" mass="4401">MCVLLISFIMVKKYSVDLIDNATFTCLFNGLEWFLAKL</sequence>
<evidence type="ECO:0000313" key="1">
    <source>
        <dbReference type="EMBL" id="PUX26925.1"/>
    </source>
</evidence>
<accession>A0A2T7BAJ2</accession>
<comment type="caution">
    <text evidence="1">The sequence shown here is derived from an EMBL/GenBank/DDBJ whole genome shotgun (WGS) entry which is preliminary data.</text>
</comment>